<organism evidence="4 5">
    <name type="scientific">Didymodactylos carnosus</name>
    <dbReference type="NCBI Taxonomy" id="1234261"/>
    <lineage>
        <taxon>Eukaryota</taxon>
        <taxon>Metazoa</taxon>
        <taxon>Spiralia</taxon>
        <taxon>Gnathifera</taxon>
        <taxon>Rotifera</taxon>
        <taxon>Eurotatoria</taxon>
        <taxon>Bdelloidea</taxon>
        <taxon>Philodinida</taxon>
        <taxon>Philodinidae</taxon>
        <taxon>Didymodactylos</taxon>
    </lineage>
</organism>
<dbReference type="InterPro" id="IPR007527">
    <property type="entry name" value="Znf_SWIM"/>
</dbReference>
<keyword evidence="1" id="KW-0863">Zinc-finger</keyword>
<feature type="coiled-coil region" evidence="2">
    <location>
        <begin position="10"/>
        <end position="37"/>
    </location>
</feature>
<gene>
    <name evidence="4" type="ORF">TMI583_LOCUS42734</name>
</gene>
<feature type="domain" description="SWIM-type" evidence="3">
    <location>
        <begin position="113"/>
        <end position="156"/>
    </location>
</feature>
<sequence>MLYDATSNEHIQLAEKMLELQDRRNQLKQQINSSELSFRRKWIKMTDTDIKFPQLSLDFLREYTCGSYQLKQNKAYAKSYLDEHGSFEVEISPDTDNILRCRIQSRHHNSVEYQLGIEYDQEDDDNPIVDKFCQCKSGNRTIGYCAHVSTVLWYLGFARYTE</sequence>
<protein>
    <recommendedName>
        <fullName evidence="3">SWIM-type domain-containing protein</fullName>
    </recommendedName>
</protein>
<keyword evidence="1" id="KW-0479">Metal-binding</keyword>
<keyword evidence="1" id="KW-0862">Zinc</keyword>
<dbReference type="PROSITE" id="PS50966">
    <property type="entry name" value="ZF_SWIM"/>
    <property type="match status" value="1"/>
</dbReference>
<dbReference type="EMBL" id="CAJOBA010069873">
    <property type="protein sequence ID" value="CAF4384956.1"/>
    <property type="molecule type" value="Genomic_DNA"/>
</dbReference>
<reference evidence="4" key="1">
    <citation type="submission" date="2021-02" db="EMBL/GenBank/DDBJ databases">
        <authorList>
            <person name="Nowell W R."/>
        </authorList>
    </citation>
    <scope>NUCLEOTIDE SEQUENCE</scope>
</reference>
<dbReference type="Proteomes" id="UP000682733">
    <property type="component" value="Unassembled WGS sequence"/>
</dbReference>
<evidence type="ECO:0000313" key="5">
    <source>
        <dbReference type="Proteomes" id="UP000682733"/>
    </source>
</evidence>
<evidence type="ECO:0000256" key="2">
    <source>
        <dbReference type="SAM" id="Coils"/>
    </source>
</evidence>
<dbReference type="GO" id="GO:0008270">
    <property type="term" value="F:zinc ion binding"/>
    <property type="evidence" value="ECO:0007669"/>
    <property type="project" value="UniProtKB-KW"/>
</dbReference>
<proteinExistence type="predicted"/>
<evidence type="ECO:0000313" key="4">
    <source>
        <dbReference type="EMBL" id="CAF4384956.1"/>
    </source>
</evidence>
<name>A0A8S2VH90_9BILA</name>
<dbReference type="AlphaFoldDB" id="A0A8S2VH90"/>
<evidence type="ECO:0000256" key="1">
    <source>
        <dbReference type="PROSITE-ProRule" id="PRU00325"/>
    </source>
</evidence>
<accession>A0A8S2VH90</accession>
<keyword evidence="2" id="KW-0175">Coiled coil</keyword>
<evidence type="ECO:0000259" key="3">
    <source>
        <dbReference type="PROSITE" id="PS50966"/>
    </source>
</evidence>
<comment type="caution">
    <text evidence="4">The sequence shown here is derived from an EMBL/GenBank/DDBJ whole genome shotgun (WGS) entry which is preliminary data.</text>
</comment>